<name>A0ACA9KAI8_9GLOM</name>
<protein>
    <submittedName>
        <fullName evidence="1">10968_t:CDS:1</fullName>
    </submittedName>
</protein>
<evidence type="ECO:0000313" key="2">
    <source>
        <dbReference type="Proteomes" id="UP000789920"/>
    </source>
</evidence>
<evidence type="ECO:0000313" key="1">
    <source>
        <dbReference type="EMBL" id="CAG8461810.1"/>
    </source>
</evidence>
<feature type="non-terminal residue" evidence="1">
    <location>
        <position position="1"/>
    </location>
</feature>
<keyword evidence="2" id="KW-1185">Reference proteome</keyword>
<comment type="caution">
    <text evidence="1">The sequence shown here is derived from an EMBL/GenBank/DDBJ whole genome shotgun (WGS) entry which is preliminary data.</text>
</comment>
<sequence>SQENQKLKNEDSEKTENASWPQFAEVTSQKAKNMGKREISKITPRLAKRSNDPKRGV</sequence>
<accession>A0ACA9KAI8</accession>
<organism evidence="1 2">
    <name type="scientific">Racocetra persica</name>
    <dbReference type="NCBI Taxonomy" id="160502"/>
    <lineage>
        <taxon>Eukaryota</taxon>
        <taxon>Fungi</taxon>
        <taxon>Fungi incertae sedis</taxon>
        <taxon>Mucoromycota</taxon>
        <taxon>Glomeromycotina</taxon>
        <taxon>Glomeromycetes</taxon>
        <taxon>Diversisporales</taxon>
        <taxon>Gigasporaceae</taxon>
        <taxon>Racocetra</taxon>
    </lineage>
</organism>
<dbReference type="Proteomes" id="UP000789920">
    <property type="component" value="Unassembled WGS sequence"/>
</dbReference>
<proteinExistence type="predicted"/>
<gene>
    <name evidence="1" type="ORF">RPERSI_LOCUS187</name>
</gene>
<dbReference type="EMBL" id="CAJVQC010000136">
    <property type="protein sequence ID" value="CAG8461810.1"/>
    <property type="molecule type" value="Genomic_DNA"/>
</dbReference>
<reference evidence="1" key="1">
    <citation type="submission" date="2021-06" db="EMBL/GenBank/DDBJ databases">
        <authorList>
            <person name="Kallberg Y."/>
            <person name="Tangrot J."/>
            <person name="Rosling A."/>
        </authorList>
    </citation>
    <scope>NUCLEOTIDE SEQUENCE</scope>
    <source>
        <strain evidence="1">MA461A</strain>
    </source>
</reference>